<accession>A0A7G1KLM8</accession>
<keyword evidence="1" id="KW-0812">Transmembrane</keyword>
<dbReference type="EMBL" id="AP023396">
    <property type="protein sequence ID" value="BCK56102.1"/>
    <property type="molecule type" value="Genomic_DNA"/>
</dbReference>
<dbReference type="InterPro" id="IPR009732">
    <property type="entry name" value="DUF1304"/>
</dbReference>
<dbReference type="Proteomes" id="UP000516173">
    <property type="component" value="Chromosome"/>
</dbReference>
<feature type="transmembrane region" description="Helical" evidence="1">
    <location>
        <begin position="55"/>
        <end position="72"/>
    </location>
</feature>
<proteinExistence type="predicted"/>
<feature type="transmembrane region" description="Helical" evidence="1">
    <location>
        <begin position="104"/>
        <end position="123"/>
    </location>
</feature>
<evidence type="ECO:0000313" key="2">
    <source>
        <dbReference type="EMBL" id="BCK56102.1"/>
    </source>
</evidence>
<dbReference type="RefSeq" id="WP_232110441.1">
    <property type="nucleotide sequence ID" value="NZ_AP023396.1"/>
</dbReference>
<dbReference type="KEGG" id="nwl:NWFMUON74_38740"/>
<keyword evidence="1" id="KW-0472">Membrane</keyword>
<evidence type="ECO:0000256" key="1">
    <source>
        <dbReference type="SAM" id="Phobius"/>
    </source>
</evidence>
<evidence type="ECO:0000313" key="3">
    <source>
        <dbReference type="Proteomes" id="UP000516173"/>
    </source>
</evidence>
<sequence length="126" mass="13502">MLTIVQISAAVAALVHCFIFVLESVRFADPAIYRRTFRVADTDLAAVRNWAFNQGFYNLFLAVGAFAGVGLLRSRPSAGWALLLMSCGSMLAAAVVLVAKDRRFVRAAAVQGVFPALALLAALTQL</sequence>
<dbReference type="Pfam" id="PF06993">
    <property type="entry name" value="DUF1304"/>
    <property type="match status" value="1"/>
</dbReference>
<organism evidence="2 3">
    <name type="scientific">Nocardia wallacei</name>
    <dbReference type="NCBI Taxonomy" id="480035"/>
    <lineage>
        <taxon>Bacteria</taxon>
        <taxon>Bacillati</taxon>
        <taxon>Actinomycetota</taxon>
        <taxon>Actinomycetes</taxon>
        <taxon>Mycobacteriales</taxon>
        <taxon>Nocardiaceae</taxon>
        <taxon>Nocardia</taxon>
    </lineage>
</organism>
<dbReference type="AlphaFoldDB" id="A0A7G1KLM8"/>
<dbReference type="GeneID" id="80348382"/>
<name>A0A7G1KLM8_9NOCA</name>
<keyword evidence="3" id="KW-1185">Reference proteome</keyword>
<protein>
    <submittedName>
        <fullName evidence="2">Membrane protein</fullName>
    </submittedName>
</protein>
<keyword evidence="1" id="KW-1133">Transmembrane helix</keyword>
<feature type="transmembrane region" description="Helical" evidence="1">
    <location>
        <begin position="79"/>
        <end position="98"/>
    </location>
</feature>
<reference evidence="2 3" key="1">
    <citation type="submission" date="2020-08" db="EMBL/GenBank/DDBJ databases">
        <title>Genome Sequencing of Nocardia wallacei strain FMUON74 and assembly.</title>
        <authorList>
            <person name="Toyokawa M."/>
            <person name="Uesaka K."/>
        </authorList>
    </citation>
    <scope>NUCLEOTIDE SEQUENCE [LARGE SCALE GENOMIC DNA]</scope>
    <source>
        <strain evidence="2 3">FMUON74</strain>
    </source>
</reference>
<gene>
    <name evidence="2" type="ORF">NWFMUON74_38740</name>
</gene>